<dbReference type="Gene3D" id="1.10.630.10">
    <property type="entry name" value="Cytochrome P450"/>
    <property type="match status" value="1"/>
</dbReference>
<name>A0A7K0DP64_9NOCA</name>
<evidence type="ECO:0008006" key="7">
    <source>
        <dbReference type="Google" id="ProtNLM"/>
    </source>
</evidence>
<comment type="similarity">
    <text evidence="2 4">Belongs to the cytochrome P450 family.</text>
</comment>
<dbReference type="PANTHER" id="PTHR24305">
    <property type="entry name" value="CYTOCHROME P450"/>
    <property type="match status" value="1"/>
</dbReference>
<dbReference type="GO" id="GO:0005506">
    <property type="term" value="F:iron ion binding"/>
    <property type="evidence" value="ECO:0007669"/>
    <property type="project" value="InterPro"/>
</dbReference>
<dbReference type="AlphaFoldDB" id="A0A7K0DP64"/>
<feature type="binding site" description="axial binding residue" evidence="3">
    <location>
        <position position="435"/>
    </location>
    <ligand>
        <name>heme</name>
        <dbReference type="ChEBI" id="CHEBI:30413"/>
    </ligand>
    <ligandPart>
        <name>Fe</name>
        <dbReference type="ChEBI" id="CHEBI:18248"/>
    </ligandPart>
</feature>
<reference evidence="5 6" key="1">
    <citation type="submission" date="2019-10" db="EMBL/GenBank/DDBJ databases">
        <title>Nocardia macrotermitis sp. nov. and Nocardia aurantia sp. nov., isolated from the gut of fungus growing-termite Macrotermes natalensis.</title>
        <authorList>
            <person name="Benndorf R."/>
            <person name="Schwitalla J."/>
            <person name="Martin K."/>
            <person name="De Beer W."/>
            <person name="Kaster A.-K."/>
            <person name="Vollmers J."/>
            <person name="Poulsen M."/>
            <person name="Beemelmanns C."/>
        </authorList>
    </citation>
    <scope>NUCLEOTIDE SEQUENCE [LARGE SCALE GENOMIC DNA]</scope>
    <source>
        <strain evidence="5 6">RB56</strain>
    </source>
</reference>
<dbReference type="PROSITE" id="PS00086">
    <property type="entry name" value="CYTOCHROME_P450"/>
    <property type="match status" value="1"/>
</dbReference>
<accession>A0A7K0DP64</accession>
<protein>
    <recommendedName>
        <fullName evidence="7">Cytochrome P450</fullName>
    </recommendedName>
</protein>
<sequence length="488" mass="54187">MTLGHIRAFQALEPRAPDLLRQYTVATAFVRDGNSRGIARSEIVREDVGVSPSAISLRDLPRVRTRDLTQLGGLIRPGTHRSPLATLGERFVVSPPGLPTMLVTHDMDDVWALFAAREDFSLGRVLSRLSSHDVVFGTETLIFLDGDEHRRERRLFAPAFHHQAVLKYENLITDVVDRILPGWPVGRPFEFLRAGYDLAIGVLLGVVFGDTPPDRLDRLRQAVARWFGAIESRGFLAATMLTPFLGGYTPPYPPLRRSEAGVDEVILAEIADRRATGRTGTDVLSRYVGTESDRHDDPGLARNMRGILLGAYETTAITLGWIAALLAGHPEAMAEVDAAADSGDLDRLDTYLDAVVAEAMRLRPASPFTGRRAVRDTVINGVEIPRDAMVIVPILVIHESPRHYPDPLAFRPERFLGEPPQNRTWLAFGGGPHRCLGAQFALFEARVMFRAVLRHRRIEVTPGYVEPPRRLHTGISPAHNARITLHRR</sequence>
<dbReference type="EMBL" id="WEGI01000006">
    <property type="protein sequence ID" value="MQY27533.1"/>
    <property type="molecule type" value="Genomic_DNA"/>
</dbReference>
<keyword evidence="3 4" id="KW-0349">Heme</keyword>
<comment type="caution">
    <text evidence="5">The sequence shown here is derived from an EMBL/GenBank/DDBJ whole genome shotgun (WGS) entry which is preliminary data.</text>
</comment>
<dbReference type="PRINTS" id="PR00385">
    <property type="entry name" value="P450"/>
</dbReference>
<dbReference type="GO" id="GO:0004497">
    <property type="term" value="F:monooxygenase activity"/>
    <property type="evidence" value="ECO:0007669"/>
    <property type="project" value="UniProtKB-KW"/>
</dbReference>
<keyword evidence="3 4" id="KW-0408">Iron</keyword>
<dbReference type="Proteomes" id="UP000431401">
    <property type="component" value="Unassembled WGS sequence"/>
</dbReference>
<dbReference type="InterPro" id="IPR036396">
    <property type="entry name" value="Cyt_P450_sf"/>
</dbReference>
<keyword evidence="3 4" id="KW-0479">Metal-binding</keyword>
<dbReference type="GO" id="GO:0020037">
    <property type="term" value="F:heme binding"/>
    <property type="evidence" value="ECO:0007669"/>
    <property type="project" value="InterPro"/>
</dbReference>
<evidence type="ECO:0000313" key="6">
    <source>
        <dbReference type="Proteomes" id="UP000431401"/>
    </source>
</evidence>
<dbReference type="SUPFAM" id="SSF48264">
    <property type="entry name" value="Cytochrome P450"/>
    <property type="match status" value="1"/>
</dbReference>
<dbReference type="InterPro" id="IPR002401">
    <property type="entry name" value="Cyt_P450_E_grp-I"/>
</dbReference>
<evidence type="ECO:0000313" key="5">
    <source>
        <dbReference type="EMBL" id="MQY27533.1"/>
    </source>
</evidence>
<dbReference type="PANTHER" id="PTHR24305:SF166">
    <property type="entry name" value="CYTOCHROME P450 12A4, MITOCHONDRIAL-RELATED"/>
    <property type="match status" value="1"/>
</dbReference>
<dbReference type="PRINTS" id="PR00463">
    <property type="entry name" value="EP450I"/>
</dbReference>
<dbReference type="InterPro" id="IPR017972">
    <property type="entry name" value="Cyt_P450_CS"/>
</dbReference>
<comment type="cofactor">
    <cofactor evidence="1 3">
        <name>heme</name>
        <dbReference type="ChEBI" id="CHEBI:30413"/>
    </cofactor>
</comment>
<keyword evidence="6" id="KW-1185">Reference proteome</keyword>
<keyword evidence="4" id="KW-0503">Monooxygenase</keyword>
<dbReference type="InterPro" id="IPR001128">
    <property type="entry name" value="Cyt_P450"/>
</dbReference>
<organism evidence="5 6">
    <name type="scientific">Nocardia aurantia</name>
    <dbReference type="NCBI Taxonomy" id="2585199"/>
    <lineage>
        <taxon>Bacteria</taxon>
        <taxon>Bacillati</taxon>
        <taxon>Actinomycetota</taxon>
        <taxon>Actinomycetes</taxon>
        <taxon>Mycobacteriales</taxon>
        <taxon>Nocardiaceae</taxon>
        <taxon>Nocardia</taxon>
    </lineage>
</organism>
<gene>
    <name evidence="5" type="ORF">NRB56_31160</name>
</gene>
<evidence type="ECO:0000256" key="3">
    <source>
        <dbReference type="PIRSR" id="PIRSR602401-1"/>
    </source>
</evidence>
<dbReference type="GO" id="GO:0016705">
    <property type="term" value="F:oxidoreductase activity, acting on paired donors, with incorporation or reduction of molecular oxygen"/>
    <property type="evidence" value="ECO:0007669"/>
    <property type="project" value="InterPro"/>
</dbReference>
<keyword evidence="4" id="KW-0560">Oxidoreductase</keyword>
<evidence type="ECO:0000256" key="1">
    <source>
        <dbReference type="ARBA" id="ARBA00001971"/>
    </source>
</evidence>
<proteinExistence type="inferred from homology"/>
<evidence type="ECO:0000256" key="2">
    <source>
        <dbReference type="ARBA" id="ARBA00010617"/>
    </source>
</evidence>
<evidence type="ECO:0000256" key="4">
    <source>
        <dbReference type="RuleBase" id="RU000461"/>
    </source>
</evidence>
<dbReference type="Pfam" id="PF00067">
    <property type="entry name" value="p450"/>
    <property type="match status" value="1"/>
</dbReference>
<dbReference type="InterPro" id="IPR050121">
    <property type="entry name" value="Cytochrome_P450_monoxygenase"/>
</dbReference>